<evidence type="ECO:0000313" key="7">
    <source>
        <dbReference type="Proteomes" id="UP000632125"/>
    </source>
</evidence>
<keyword evidence="7" id="KW-1185">Reference proteome</keyword>
<gene>
    <name evidence="6" type="ORF">IDH41_03485</name>
</gene>
<dbReference type="PANTHER" id="PTHR30126">
    <property type="entry name" value="HTH-TYPE TRANSCRIPTIONAL REGULATOR"/>
    <property type="match status" value="1"/>
</dbReference>
<dbReference type="Pfam" id="PF03466">
    <property type="entry name" value="LysR_substrate"/>
    <property type="match status" value="1"/>
</dbReference>
<sequence>MFNLEWYRIFLHTAQSGNFTKAAQRLHVTQPSVSYAIKQMEETLGLKLFHRLSKGVELTEEGKALLAYVEQSFSLLGAAQKHVQDLKRLKEGEIRLGASDSLIKHLLLPQLNRYHAAYPGIRIRLTHGRTPDIAQRLKEGLIDFAIVHMPLQDPELDVRELAVLEDCFVVGEAYRELAEHPIPVGRLAQLPLLLLSPGSSTRLFVERWFAARGFEAKPDIELGSVDLLTEFARLGFGAACITRSFVAEELRQGKLFELRLDEPLPPRSIGFAVRQGMPPSIAAERFAAMLIAGEA</sequence>
<dbReference type="PANTHER" id="PTHR30126:SF64">
    <property type="entry name" value="HTH-TYPE TRANSCRIPTIONAL REGULATOR CITR"/>
    <property type="match status" value="1"/>
</dbReference>
<evidence type="ECO:0000256" key="1">
    <source>
        <dbReference type="ARBA" id="ARBA00009437"/>
    </source>
</evidence>
<keyword evidence="3" id="KW-0238">DNA-binding</keyword>
<dbReference type="Gene3D" id="1.10.10.10">
    <property type="entry name" value="Winged helix-like DNA-binding domain superfamily/Winged helix DNA-binding domain"/>
    <property type="match status" value="1"/>
</dbReference>
<reference evidence="6" key="1">
    <citation type="submission" date="2020-09" db="EMBL/GenBank/DDBJ databases">
        <title>A novel bacterium of genus Paenibacillus, isolated from South China Sea.</title>
        <authorList>
            <person name="Huang H."/>
            <person name="Mo K."/>
            <person name="Hu Y."/>
        </authorList>
    </citation>
    <scope>NUCLEOTIDE SEQUENCE</scope>
    <source>
        <strain evidence="6">IB182493</strain>
    </source>
</reference>
<dbReference type="InterPro" id="IPR005119">
    <property type="entry name" value="LysR_subst-bd"/>
</dbReference>
<dbReference type="InterPro" id="IPR000847">
    <property type="entry name" value="LysR_HTH_N"/>
</dbReference>
<dbReference type="GO" id="GO:0003700">
    <property type="term" value="F:DNA-binding transcription factor activity"/>
    <property type="evidence" value="ECO:0007669"/>
    <property type="project" value="InterPro"/>
</dbReference>
<dbReference type="RefSeq" id="WP_190858331.1">
    <property type="nucleotide sequence ID" value="NZ_JACXIY010000003.1"/>
</dbReference>
<dbReference type="EMBL" id="JACXIY010000003">
    <property type="protein sequence ID" value="MBD2867626.1"/>
    <property type="molecule type" value="Genomic_DNA"/>
</dbReference>
<accession>A0A927CKM8</accession>
<proteinExistence type="inferred from homology"/>
<evidence type="ECO:0000256" key="4">
    <source>
        <dbReference type="ARBA" id="ARBA00023163"/>
    </source>
</evidence>
<evidence type="ECO:0000313" key="6">
    <source>
        <dbReference type="EMBL" id="MBD2867626.1"/>
    </source>
</evidence>
<dbReference type="FunFam" id="1.10.10.10:FF:000001">
    <property type="entry name" value="LysR family transcriptional regulator"/>
    <property type="match status" value="1"/>
</dbReference>
<organism evidence="6 7">
    <name type="scientific">Paenibacillus arenilitoris</name>
    <dbReference type="NCBI Taxonomy" id="2772299"/>
    <lineage>
        <taxon>Bacteria</taxon>
        <taxon>Bacillati</taxon>
        <taxon>Bacillota</taxon>
        <taxon>Bacilli</taxon>
        <taxon>Bacillales</taxon>
        <taxon>Paenibacillaceae</taxon>
        <taxon>Paenibacillus</taxon>
    </lineage>
</organism>
<dbReference type="GO" id="GO:0000976">
    <property type="term" value="F:transcription cis-regulatory region binding"/>
    <property type="evidence" value="ECO:0007669"/>
    <property type="project" value="TreeGrafter"/>
</dbReference>
<keyword evidence="2" id="KW-0805">Transcription regulation</keyword>
<evidence type="ECO:0000256" key="2">
    <source>
        <dbReference type="ARBA" id="ARBA00023015"/>
    </source>
</evidence>
<dbReference type="AlphaFoldDB" id="A0A927CKM8"/>
<dbReference type="InterPro" id="IPR036390">
    <property type="entry name" value="WH_DNA-bd_sf"/>
</dbReference>
<dbReference type="Gene3D" id="3.40.190.290">
    <property type="match status" value="1"/>
</dbReference>
<evidence type="ECO:0000259" key="5">
    <source>
        <dbReference type="PROSITE" id="PS50931"/>
    </source>
</evidence>
<protein>
    <submittedName>
        <fullName evidence="6">LysR family transcriptional regulator</fullName>
    </submittedName>
</protein>
<dbReference type="CDD" id="cd05466">
    <property type="entry name" value="PBP2_LTTR_substrate"/>
    <property type="match status" value="1"/>
</dbReference>
<keyword evidence="4" id="KW-0804">Transcription</keyword>
<dbReference type="InterPro" id="IPR036388">
    <property type="entry name" value="WH-like_DNA-bd_sf"/>
</dbReference>
<dbReference type="PRINTS" id="PR00039">
    <property type="entry name" value="HTHLYSR"/>
</dbReference>
<dbReference type="Proteomes" id="UP000632125">
    <property type="component" value="Unassembled WGS sequence"/>
</dbReference>
<feature type="domain" description="HTH lysR-type" evidence="5">
    <location>
        <begin position="2"/>
        <end position="59"/>
    </location>
</feature>
<comment type="similarity">
    <text evidence="1">Belongs to the LysR transcriptional regulatory family.</text>
</comment>
<dbReference type="PROSITE" id="PS50931">
    <property type="entry name" value="HTH_LYSR"/>
    <property type="match status" value="1"/>
</dbReference>
<comment type="caution">
    <text evidence="6">The sequence shown here is derived from an EMBL/GenBank/DDBJ whole genome shotgun (WGS) entry which is preliminary data.</text>
</comment>
<name>A0A927CKM8_9BACL</name>
<evidence type="ECO:0000256" key="3">
    <source>
        <dbReference type="ARBA" id="ARBA00023125"/>
    </source>
</evidence>
<dbReference type="SUPFAM" id="SSF46785">
    <property type="entry name" value="Winged helix' DNA-binding domain"/>
    <property type="match status" value="1"/>
</dbReference>
<dbReference type="SUPFAM" id="SSF53850">
    <property type="entry name" value="Periplasmic binding protein-like II"/>
    <property type="match status" value="1"/>
</dbReference>
<dbReference type="Pfam" id="PF00126">
    <property type="entry name" value="HTH_1"/>
    <property type="match status" value="1"/>
</dbReference>